<comment type="caution">
    <text evidence="3">The sequence shown here is derived from an EMBL/GenBank/DDBJ whole genome shotgun (WGS) entry which is preliminary data.</text>
</comment>
<dbReference type="OrthoDB" id="286404at2"/>
<dbReference type="InterPro" id="IPR020904">
    <property type="entry name" value="Sc_DH/Rdtase_CS"/>
</dbReference>
<dbReference type="FunFam" id="3.40.50.720:FF:000084">
    <property type="entry name" value="Short-chain dehydrogenase reductase"/>
    <property type="match status" value="1"/>
</dbReference>
<dbReference type="PRINTS" id="PR00080">
    <property type="entry name" value="SDRFAMILY"/>
</dbReference>
<evidence type="ECO:0000313" key="4">
    <source>
        <dbReference type="Proteomes" id="UP000310636"/>
    </source>
</evidence>
<dbReference type="GO" id="GO:0008206">
    <property type="term" value="P:bile acid metabolic process"/>
    <property type="evidence" value="ECO:0007669"/>
    <property type="project" value="UniProtKB-ARBA"/>
</dbReference>
<comment type="similarity">
    <text evidence="1">Belongs to the short-chain dehydrogenases/reductases (SDR) family.</text>
</comment>
<dbReference type="CDD" id="cd05233">
    <property type="entry name" value="SDR_c"/>
    <property type="match status" value="1"/>
</dbReference>
<proteinExistence type="inferred from homology"/>
<evidence type="ECO:0000256" key="2">
    <source>
        <dbReference type="ARBA" id="ARBA00023002"/>
    </source>
</evidence>
<dbReference type="SUPFAM" id="SSF51735">
    <property type="entry name" value="NAD(P)-binding Rossmann-fold domains"/>
    <property type="match status" value="1"/>
</dbReference>
<dbReference type="Gene3D" id="3.40.50.720">
    <property type="entry name" value="NAD(P)-binding Rossmann-like Domain"/>
    <property type="match status" value="1"/>
</dbReference>
<sequence>MGRLTGKVAIITGAGSGMGAEQARLFAKEGAKVVGADMNVAGLQAVVDEIKANGGDAIAVKLNISSSEEWISAIQTAVDTFGKLNVLVNTAGIVGPFTFKAVDHDPDEWDKVMAINLKGAFLGCKYAIPEMIKDGGGSIVTVSSIGALIGGQGGTGYGAAKAGLIGMSRNIAVDYGKDNVRSNVICPGQIRTPMSAFLETEDEQAKAAKQYYLGKTPMGHFGDPIDIAYAALFLASDESKFITGTELPVDGGVMAN</sequence>
<dbReference type="EMBL" id="SSOB01000008">
    <property type="protein sequence ID" value="THF81632.1"/>
    <property type="molecule type" value="Genomic_DNA"/>
</dbReference>
<dbReference type="RefSeq" id="WP_136369228.1">
    <property type="nucleotide sequence ID" value="NZ_SSOB01000008.1"/>
</dbReference>
<organism evidence="3 4">
    <name type="scientific">Cohnella fermenti</name>
    <dbReference type="NCBI Taxonomy" id="2565925"/>
    <lineage>
        <taxon>Bacteria</taxon>
        <taxon>Bacillati</taxon>
        <taxon>Bacillota</taxon>
        <taxon>Bacilli</taxon>
        <taxon>Bacillales</taxon>
        <taxon>Paenibacillaceae</taxon>
        <taxon>Cohnella</taxon>
    </lineage>
</organism>
<evidence type="ECO:0000256" key="1">
    <source>
        <dbReference type="ARBA" id="ARBA00006484"/>
    </source>
</evidence>
<reference evidence="3 4" key="1">
    <citation type="submission" date="2019-04" db="EMBL/GenBank/DDBJ databases">
        <title>Cohnella sp. nov. isolated from preserved vegetables.</title>
        <authorList>
            <person name="Lin S.-Y."/>
            <person name="Hung M.-H."/>
            <person name="Young C.-C."/>
        </authorList>
    </citation>
    <scope>NUCLEOTIDE SEQUENCE [LARGE SCALE GENOMIC DNA]</scope>
    <source>
        <strain evidence="3 4">CC-MHH1044</strain>
    </source>
</reference>
<dbReference type="InterPro" id="IPR002347">
    <property type="entry name" value="SDR_fam"/>
</dbReference>
<accession>A0A4S4C1U9</accession>
<evidence type="ECO:0000313" key="3">
    <source>
        <dbReference type="EMBL" id="THF81632.1"/>
    </source>
</evidence>
<dbReference type="PANTHER" id="PTHR24321:SF8">
    <property type="entry name" value="ESTRADIOL 17-BETA-DEHYDROGENASE 8-RELATED"/>
    <property type="match status" value="1"/>
</dbReference>
<dbReference type="GO" id="GO:0016491">
    <property type="term" value="F:oxidoreductase activity"/>
    <property type="evidence" value="ECO:0007669"/>
    <property type="project" value="UniProtKB-KW"/>
</dbReference>
<dbReference type="PRINTS" id="PR00081">
    <property type="entry name" value="GDHRDH"/>
</dbReference>
<dbReference type="PROSITE" id="PS00061">
    <property type="entry name" value="ADH_SHORT"/>
    <property type="match status" value="1"/>
</dbReference>
<dbReference type="NCBIfam" id="NF005559">
    <property type="entry name" value="PRK07231.1"/>
    <property type="match status" value="1"/>
</dbReference>
<keyword evidence="2" id="KW-0560">Oxidoreductase</keyword>
<keyword evidence="4" id="KW-1185">Reference proteome</keyword>
<protein>
    <submittedName>
        <fullName evidence="3">SDR family oxidoreductase</fullName>
    </submittedName>
</protein>
<name>A0A4S4C1U9_9BACL</name>
<dbReference type="AlphaFoldDB" id="A0A4S4C1U9"/>
<gene>
    <name evidence="3" type="ORF">E6C55_07835</name>
</gene>
<dbReference type="Proteomes" id="UP000310636">
    <property type="component" value="Unassembled WGS sequence"/>
</dbReference>
<dbReference type="InterPro" id="IPR036291">
    <property type="entry name" value="NAD(P)-bd_dom_sf"/>
</dbReference>
<dbReference type="Pfam" id="PF13561">
    <property type="entry name" value="adh_short_C2"/>
    <property type="match status" value="1"/>
</dbReference>
<dbReference type="PANTHER" id="PTHR24321">
    <property type="entry name" value="DEHYDROGENASES, SHORT CHAIN"/>
    <property type="match status" value="1"/>
</dbReference>